<dbReference type="GO" id="GO:0043565">
    <property type="term" value="F:sequence-specific DNA binding"/>
    <property type="evidence" value="ECO:0007669"/>
    <property type="project" value="InterPro"/>
</dbReference>
<dbReference type="Gene3D" id="1.10.10.60">
    <property type="entry name" value="Homeodomain-like"/>
    <property type="match status" value="1"/>
</dbReference>
<proteinExistence type="predicted"/>
<keyword evidence="3" id="KW-1185">Reference proteome</keyword>
<comment type="caution">
    <text evidence="2">The sequence shown here is derived from an EMBL/GenBank/DDBJ whole genome shotgun (WGS) entry which is preliminary data.</text>
</comment>
<evidence type="ECO:0000259" key="1">
    <source>
        <dbReference type="PROSITE" id="PS01124"/>
    </source>
</evidence>
<gene>
    <name evidence="2" type="ORF">KDAU_62430</name>
</gene>
<accession>A0A401ZQ62</accession>
<reference evidence="3" key="1">
    <citation type="submission" date="2018-12" db="EMBL/GenBank/DDBJ databases">
        <title>Tengunoibacter tsumagoiensis gen. nov., sp. nov., Dictyobacter kobayashii sp. nov., D. alpinus sp. nov., and D. joshuensis sp. nov. and description of Dictyobacteraceae fam. nov. within the order Ktedonobacterales isolated from Tengu-no-mugimeshi.</title>
        <authorList>
            <person name="Wang C.M."/>
            <person name="Zheng Y."/>
            <person name="Sakai Y."/>
            <person name="Toyoda A."/>
            <person name="Minakuchi Y."/>
            <person name="Abe K."/>
            <person name="Yokota A."/>
            <person name="Yabe S."/>
        </authorList>
    </citation>
    <scope>NUCLEOTIDE SEQUENCE [LARGE SCALE GENOMIC DNA]</scope>
    <source>
        <strain evidence="3">S-27</strain>
    </source>
</reference>
<evidence type="ECO:0000313" key="2">
    <source>
        <dbReference type="EMBL" id="GCE08914.1"/>
    </source>
</evidence>
<dbReference type="GO" id="GO:0003700">
    <property type="term" value="F:DNA-binding transcription factor activity"/>
    <property type="evidence" value="ECO:0007669"/>
    <property type="project" value="InterPro"/>
</dbReference>
<sequence length="238" mass="26934">MLFFDAQRPSDSPFVELIWRSHSEDTHPFLSIAVNRIELVVSKLQGKTTLTVRGPETRATPVGDCPAEGEWFGILLKPGVFLSYLPVRLLVDNSVDLEAASTKTFCLGGSNWQFPTYENADTFVNWLVQKGLLVRDPLIEAVLQGHHNDLTPRSVQYRFLRSIGITQNVVRQIERARSATFLLQHGVSIPDTIVQTGYYDQPHLTRSLRHFIGKTPAQLFHHSQPEQLSLLYKTVPFP</sequence>
<dbReference type="PROSITE" id="PS01124">
    <property type="entry name" value="HTH_ARAC_FAMILY_2"/>
    <property type="match status" value="1"/>
</dbReference>
<dbReference type="InterPro" id="IPR018060">
    <property type="entry name" value="HTH_AraC"/>
</dbReference>
<protein>
    <submittedName>
        <fullName evidence="2">AraC family transcriptional regulator</fullName>
    </submittedName>
</protein>
<dbReference type="AlphaFoldDB" id="A0A401ZQ62"/>
<dbReference type="OrthoDB" id="2559672at2"/>
<feature type="domain" description="HTH araC/xylS-type" evidence="1">
    <location>
        <begin position="150"/>
        <end position="222"/>
    </location>
</feature>
<name>A0A401ZQ62_9CHLR</name>
<organism evidence="2 3">
    <name type="scientific">Dictyobacter aurantiacus</name>
    <dbReference type="NCBI Taxonomy" id="1936993"/>
    <lineage>
        <taxon>Bacteria</taxon>
        <taxon>Bacillati</taxon>
        <taxon>Chloroflexota</taxon>
        <taxon>Ktedonobacteria</taxon>
        <taxon>Ktedonobacterales</taxon>
        <taxon>Dictyobacteraceae</taxon>
        <taxon>Dictyobacter</taxon>
    </lineage>
</organism>
<dbReference type="RefSeq" id="WP_126601385.1">
    <property type="nucleotide sequence ID" value="NZ_BIFQ01000002.1"/>
</dbReference>
<dbReference type="Proteomes" id="UP000287224">
    <property type="component" value="Unassembled WGS sequence"/>
</dbReference>
<dbReference type="EMBL" id="BIFQ01000002">
    <property type="protein sequence ID" value="GCE08914.1"/>
    <property type="molecule type" value="Genomic_DNA"/>
</dbReference>
<evidence type="ECO:0000313" key="3">
    <source>
        <dbReference type="Proteomes" id="UP000287224"/>
    </source>
</evidence>